<keyword evidence="9" id="KW-1185">Reference proteome</keyword>
<dbReference type="Proteomes" id="UP001289374">
    <property type="component" value="Unassembled WGS sequence"/>
</dbReference>
<name>A0AAE1W6G6_9LAMI</name>
<feature type="region of interest" description="Disordered" evidence="7">
    <location>
        <begin position="49"/>
        <end position="144"/>
    </location>
</feature>
<evidence type="ECO:0000256" key="6">
    <source>
        <dbReference type="ARBA" id="ARBA00024199"/>
    </source>
</evidence>
<comment type="subcellular location">
    <subcellularLocation>
        <location evidence="1">Cytoplasm</location>
    </subcellularLocation>
</comment>
<evidence type="ECO:0000256" key="3">
    <source>
        <dbReference type="ARBA" id="ARBA00022712"/>
    </source>
</evidence>
<dbReference type="EMBL" id="JACGWL010000014">
    <property type="protein sequence ID" value="KAK4387612.1"/>
    <property type="molecule type" value="Genomic_DNA"/>
</dbReference>
<comment type="caution">
    <text evidence="8">The sequence shown here is derived from an EMBL/GenBank/DDBJ whole genome shotgun (WGS) entry which is preliminary data.</text>
</comment>
<comment type="similarity">
    <text evidence="6">Belongs to the SOFL plant protein family.</text>
</comment>
<dbReference type="GO" id="GO:0009691">
    <property type="term" value="P:cytokinin biosynthetic process"/>
    <property type="evidence" value="ECO:0007669"/>
    <property type="project" value="UniProtKB-KW"/>
</dbReference>
<sequence length="203" mass="22632">MNMSTSECSSGCESGWTMYLDQHSNSTDPYSRGYVQNYEEKGVYVNYEDEEDEDLSMVSDASSGPPHFHEYENCGVDTQYYGYSPPGSEDKKKTKQKSKSKETRTMKQQNLCLDDTASSPGNVPPSGSHYSVQQEGFSSAHFESESRSKKHLGFFKSSAKGKSGEQFAGEKEAVRSGEEYIFCLLCCSLLKRWDSKIGNNLGS</sequence>
<keyword evidence="5" id="KW-0539">Nucleus</keyword>
<evidence type="ECO:0000313" key="9">
    <source>
        <dbReference type="Proteomes" id="UP001289374"/>
    </source>
</evidence>
<dbReference type="AlphaFoldDB" id="A0AAE1W6G6"/>
<keyword evidence="4" id="KW-0932">Cytokinin signaling pathway</keyword>
<organism evidence="8 9">
    <name type="scientific">Sesamum angolense</name>
    <dbReference type="NCBI Taxonomy" id="2727404"/>
    <lineage>
        <taxon>Eukaryota</taxon>
        <taxon>Viridiplantae</taxon>
        <taxon>Streptophyta</taxon>
        <taxon>Embryophyta</taxon>
        <taxon>Tracheophyta</taxon>
        <taxon>Spermatophyta</taxon>
        <taxon>Magnoliopsida</taxon>
        <taxon>eudicotyledons</taxon>
        <taxon>Gunneridae</taxon>
        <taxon>Pentapetalae</taxon>
        <taxon>asterids</taxon>
        <taxon>lamiids</taxon>
        <taxon>Lamiales</taxon>
        <taxon>Pedaliaceae</taxon>
        <taxon>Sesamum</taxon>
    </lineage>
</organism>
<evidence type="ECO:0000256" key="4">
    <source>
        <dbReference type="ARBA" id="ARBA00022864"/>
    </source>
</evidence>
<evidence type="ECO:0000256" key="5">
    <source>
        <dbReference type="ARBA" id="ARBA00023242"/>
    </source>
</evidence>
<keyword evidence="3" id="KW-0203">Cytokinin biosynthesis</keyword>
<proteinExistence type="inferred from homology"/>
<dbReference type="PANTHER" id="PTHR33347:SF34">
    <property type="entry name" value="PROTEIN SOB FIVE-LIKE 6"/>
    <property type="match status" value="1"/>
</dbReference>
<gene>
    <name evidence="8" type="ORF">Sango_2367800</name>
</gene>
<evidence type="ECO:0000256" key="7">
    <source>
        <dbReference type="SAM" id="MobiDB-lite"/>
    </source>
</evidence>
<dbReference type="GO" id="GO:0009736">
    <property type="term" value="P:cytokinin-activated signaling pathway"/>
    <property type="evidence" value="ECO:0007669"/>
    <property type="project" value="UniProtKB-KW"/>
</dbReference>
<dbReference type="GO" id="GO:0005737">
    <property type="term" value="C:cytoplasm"/>
    <property type="evidence" value="ECO:0007669"/>
    <property type="project" value="UniProtKB-SubCell"/>
</dbReference>
<dbReference type="InterPro" id="IPR044670">
    <property type="entry name" value="SOFL"/>
</dbReference>
<evidence type="ECO:0000256" key="1">
    <source>
        <dbReference type="ARBA" id="ARBA00004496"/>
    </source>
</evidence>
<feature type="compositionally biased region" description="Polar residues" evidence="7">
    <location>
        <begin position="106"/>
        <end position="121"/>
    </location>
</feature>
<evidence type="ECO:0000313" key="8">
    <source>
        <dbReference type="EMBL" id="KAK4387612.1"/>
    </source>
</evidence>
<keyword evidence="2" id="KW-0963">Cytoplasm</keyword>
<dbReference type="PANTHER" id="PTHR33347">
    <property type="entry name" value="OSJNBA0091C07.3 PROTEIN"/>
    <property type="match status" value="1"/>
</dbReference>
<accession>A0AAE1W6G6</accession>
<reference evidence="8" key="1">
    <citation type="submission" date="2020-06" db="EMBL/GenBank/DDBJ databases">
        <authorList>
            <person name="Li T."/>
            <person name="Hu X."/>
            <person name="Zhang T."/>
            <person name="Song X."/>
            <person name="Zhang H."/>
            <person name="Dai N."/>
            <person name="Sheng W."/>
            <person name="Hou X."/>
            <person name="Wei L."/>
        </authorList>
    </citation>
    <scope>NUCLEOTIDE SEQUENCE</scope>
    <source>
        <strain evidence="8">K16</strain>
        <tissue evidence="8">Leaf</tissue>
    </source>
</reference>
<reference evidence="8" key="2">
    <citation type="journal article" date="2024" name="Plant">
        <title>Genomic evolution and insights into agronomic trait innovations of Sesamum species.</title>
        <authorList>
            <person name="Miao H."/>
            <person name="Wang L."/>
            <person name="Qu L."/>
            <person name="Liu H."/>
            <person name="Sun Y."/>
            <person name="Le M."/>
            <person name="Wang Q."/>
            <person name="Wei S."/>
            <person name="Zheng Y."/>
            <person name="Lin W."/>
            <person name="Duan Y."/>
            <person name="Cao H."/>
            <person name="Xiong S."/>
            <person name="Wang X."/>
            <person name="Wei L."/>
            <person name="Li C."/>
            <person name="Ma Q."/>
            <person name="Ju M."/>
            <person name="Zhao R."/>
            <person name="Li G."/>
            <person name="Mu C."/>
            <person name="Tian Q."/>
            <person name="Mei H."/>
            <person name="Zhang T."/>
            <person name="Gao T."/>
            <person name="Zhang H."/>
        </authorList>
    </citation>
    <scope>NUCLEOTIDE SEQUENCE</scope>
    <source>
        <strain evidence="8">K16</strain>
    </source>
</reference>
<protein>
    <submittedName>
        <fullName evidence="8">Uncharacterized protein</fullName>
    </submittedName>
</protein>
<evidence type="ECO:0000256" key="2">
    <source>
        <dbReference type="ARBA" id="ARBA00022490"/>
    </source>
</evidence>
<feature type="compositionally biased region" description="Polar residues" evidence="7">
    <location>
        <begin position="128"/>
        <end position="137"/>
    </location>
</feature>